<dbReference type="InterPro" id="IPR015421">
    <property type="entry name" value="PyrdxlP-dep_Trfase_major"/>
</dbReference>
<keyword evidence="7" id="KW-0408">Iron</keyword>
<gene>
    <name evidence="10" type="ORF">METZ01_LOCUS237781</name>
</gene>
<keyword evidence="8" id="KW-0411">Iron-sulfur</keyword>
<name>A0A382HDD5_9ZZZZ</name>
<dbReference type="PANTHER" id="PTHR11601:SF34">
    <property type="entry name" value="CYSTEINE DESULFURASE"/>
    <property type="match status" value="1"/>
</dbReference>
<dbReference type="EMBL" id="UINC01060430">
    <property type="protein sequence ID" value="SVB84927.1"/>
    <property type="molecule type" value="Genomic_DNA"/>
</dbReference>
<dbReference type="GO" id="GO:0051536">
    <property type="term" value="F:iron-sulfur cluster binding"/>
    <property type="evidence" value="ECO:0007669"/>
    <property type="project" value="UniProtKB-KW"/>
</dbReference>
<evidence type="ECO:0000256" key="1">
    <source>
        <dbReference type="ARBA" id="ARBA00001933"/>
    </source>
</evidence>
<dbReference type="PANTHER" id="PTHR11601">
    <property type="entry name" value="CYSTEINE DESULFURYLASE FAMILY MEMBER"/>
    <property type="match status" value="1"/>
</dbReference>
<proteinExistence type="inferred from homology"/>
<keyword evidence="4" id="KW-0808">Transferase</keyword>
<keyword evidence="5" id="KW-0479">Metal-binding</keyword>
<dbReference type="AlphaFoldDB" id="A0A382HDD5"/>
<dbReference type="Gene3D" id="3.40.640.10">
    <property type="entry name" value="Type I PLP-dependent aspartate aminotransferase-like (Major domain)"/>
    <property type="match status" value="1"/>
</dbReference>
<accession>A0A382HDD5</accession>
<evidence type="ECO:0000256" key="3">
    <source>
        <dbReference type="ARBA" id="ARBA00012239"/>
    </source>
</evidence>
<protein>
    <recommendedName>
        <fullName evidence="3">cysteine desulfurase</fullName>
        <ecNumber evidence="3">2.8.1.7</ecNumber>
    </recommendedName>
</protein>
<organism evidence="10">
    <name type="scientific">marine metagenome</name>
    <dbReference type="NCBI Taxonomy" id="408172"/>
    <lineage>
        <taxon>unclassified sequences</taxon>
        <taxon>metagenomes</taxon>
        <taxon>ecological metagenomes</taxon>
    </lineage>
</organism>
<reference evidence="10" key="1">
    <citation type="submission" date="2018-05" db="EMBL/GenBank/DDBJ databases">
        <authorList>
            <person name="Lanie J.A."/>
            <person name="Ng W.-L."/>
            <person name="Kazmierczak K.M."/>
            <person name="Andrzejewski T.M."/>
            <person name="Davidsen T.M."/>
            <person name="Wayne K.J."/>
            <person name="Tettelin H."/>
            <person name="Glass J.I."/>
            <person name="Rusch D."/>
            <person name="Podicherti R."/>
            <person name="Tsui H.-C.T."/>
            <person name="Winkler M.E."/>
        </authorList>
    </citation>
    <scope>NUCLEOTIDE SEQUENCE</scope>
</reference>
<dbReference type="Gene3D" id="1.10.260.50">
    <property type="match status" value="1"/>
</dbReference>
<evidence type="ECO:0000313" key="10">
    <source>
        <dbReference type="EMBL" id="SVB84927.1"/>
    </source>
</evidence>
<dbReference type="GO" id="GO:0031071">
    <property type="term" value="F:cysteine desulfurase activity"/>
    <property type="evidence" value="ECO:0007669"/>
    <property type="project" value="UniProtKB-EC"/>
</dbReference>
<comment type="cofactor">
    <cofactor evidence="1">
        <name>pyridoxal 5'-phosphate</name>
        <dbReference type="ChEBI" id="CHEBI:597326"/>
    </cofactor>
</comment>
<evidence type="ECO:0000259" key="9">
    <source>
        <dbReference type="Pfam" id="PF00266"/>
    </source>
</evidence>
<dbReference type="EC" id="2.8.1.7" evidence="3"/>
<dbReference type="FunFam" id="3.40.640.10:FF:000084">
    <property type="entry name" value="IscS-like cysteine desulfurase"/>
    <property type="match status" value="1"/>
</dbReference>
<dbReference type="InterPro" id="IPR015422">
    <property type="entry name" value="PyrdxlP-dep_Trfase_small"/>
</dbReference>
<comment type="similarity">
    <text evidence="2">Belongs to the class-V pyridoxal-phosphate-dependent aminotransferase family. NifS/IscS subfamily.</text>
</comment>
<dbReference type="PIRSF" id="PIRSF005572">
    <property type="entry name" value="NifS"/>
    <property type="match status" value="1"/>
</dbReference>
<evidence type="ECO:0000256" key="5">
    <source>
        <dbReference type="ARBA" id="ARBA00022723"/>
    </source>
</evidence>
<keyword evidence="6" id="KW-0663">Pyridoxal phosphate</keyword>
<evidence type="ECO:0000256" key="4">
    <source>
        <dbReference type="ARBA" id="ARBA00022679"/>
    </source>
</evidence>
<dbReference type="Pfam" id="PF00266">
    <property type="entry name" value="Aminotran_5"/>
    <property type="match status" value="1"/>
</dbReference>
<dbReference type="PROSITE" id="PS00595">
    <property type="entry name" value="AA_TRANSFER_CLASS_5"/>
    <property type="match status" value="1"/>
</dbReference>
<dbReference type="Gene3D" id="3.90.1150.10">
    <property type="entry name" value="Aspartate Aminotransferase, domain 1"/>
    <property type="match status" value="1"/>
</dbReference>
<feature type="non-terminal residue" evidence="10">
    <location>
        <position position="357"/>
    </location>
</feature>
<dbReference type="InterPro" id="IPR000192">
    <property type="entry name" value="Aminotrans_V_dom"/>
</dbReference>
<evidence type="ECO:0000256" key="7">
    <source>
        <dbReference type="ARBA" id="ARBA00023004"/>
    </source>
</evidence>
<dbReference type="InterPro" id="IPR015424">
    <property type="entry name" value="PyrdxlP-dep_Trfase"/>
</dbReference>
<evidence type="ECO:0000256" key="6">
    <source>
        <dbReference type="ARBA" id="ARBA00022898"/>
    </source>
</evidence>
<evidence type="ECO:0000256" key="8">
    <source>
        <dbReference type="ARBA" id="ARBA00023014"/>
    </source>
</evidence>
<dbReference type="SUPFAM" id="SSF53383">
    <property type="entry name" value="PLP-dependent transferases"/>
    <property type="match status" value="1"/>
</dbReference>
<evidence type="ECO:0000256" key="2">
    <source>
        <dbReference type="ARBA" id="ARBA00006490"/>
    </source>
</evidence>
<dbReference type="GO" id="GO:0046872">
    <property type="term" value="F:metal ion binding"/>
    <property type="evidence" value="ECO:0007669"/>
    <property type="project" value="UniProtKB-KW"/>
</dbReference>
<feature type="domain" description="Aminotransferase class V" evidence="9">
    <location>
        <begin position="9"/>
        <end position="357"/>
    </location>
</feature>
<dbReference type="InterPro" id="IPR016454">
    <property type="entry name" value="Cysteine_dSase"/>
</dbReference>
<dbReference type="InterPro" id="IPR020578">
    <property type="entry name" value="Aminotrans_V_PyrdxlP_BS"/>
</dbReference>
<sequence>MSEESSVYYLDNNATTRVAPEVVEAMLPFLTEQWGNPSSAYSFGKAVGQAVAEAREKVAALINANPREIIFTSCGTESNNAAINSALAIQPGKRHIITTVIEHSANIKFGQSLEKRGCEVNWIPVDRAGQLDVHEIYEAIREDTAIVSVMMANNETGVIYPIEEIAAICRARGVPFHTDAVQTPGKLKLDVKAMEVDFLSLSAHKLHAPKGIGLLYVRKGVSFQPYVMGGGQEHGRRGGTENVANIVAFGKAAEIAMASLEDNLDRIRALRDRMEGGIMDAIDGVTRNGAKEPRLANTSNLSFANCEAEAILLLLDREGICASSGSACTTGSLAPSHVLTAMGLTPELAMSAVRLSL</sequence>